<evidence type="ECO:0000313" key="4">
    <source>
        <dbReference type="EMBL" id="CDJ41920.1"/>
    </source>
</evidence>
<dbReference type="GO" id="GO:0005525">
    <property type="term" value="F:GTP binding"/>
    <property type="evidence" value="ECO:0007669"/>
    <property type="project" value="UniProtKB-KW"/>
</dbReference>
<dbReference type="EMBL" id="HG675681">
    <property type="protein sequence ID" value="CDJ41920.1"/>
    <property type="molecule type" value="Genomic_DNA"/>
</dbReference>
<dbReference type="VEuPathDB" id="ToxoDB:ETH2_1242900"/>
<dbReference type="GO" id="GO:0032543">
    <property type="term" value="P:mitochondrial translation"/>
    <property type="evidence" value="ECO:0007669"/>
    <property type="project" value="TreeGrafter"/>
</dbReference>
<dbReference type="InterPro" id="IPR006073">
    <property type="entry name" value="GTP-bd"/>
</dbReference>
<reference evidence="4" key="1">
    <citation type="submission" date="2013-10" db="EMBL/GenBank/DDBJ databases">
        <title>Genomic analysis of the causative agents of coccidiosis in chickens.</title>
        <authorList>
            <person name="Reid A.J."/>
            <person name="Blake D."/>
            <person name="Billington K."/>
            <person name="Browne H."/>
            <person name="Dunn M."/>
            <person name="Hung S."/>
            <person name="Kawahara F."/>
            <person name="Miranda-Saavedra D."/>
            <person name="Mourier T."/>
            <person name="Nagra H."/>
            <person name="Otto T.D."/>
            <person name="Rawlings N."/>
            <person name="Sanchez A."/>
            <person name="Sanders M."/>
            <person name="Subramaniam C."/>
            <person name="Tay Y."/>
            <person name="Dear P."/>
            <person name="Doerig C."/>
            <person name="Gruber A."/>
            <person name="Parkinson J."/>
            <person name="Shirley M."/>
            <person name="Wan K.L."/>
            <person name="Berriman M."/>
            <person name="Tomley F."/>
            <person name="Pain A."/>
        </authorList>
    </citation>
    <scope>NUCLEOTIDE SEQUENCE [LARGE SCALE GENOMIC DNA]</scope>
    <source>
        <strain evidence="4">Houghton</strain>
    </source>
</reference>
<evidence type="ECO:0000256" key="1">
    <source>
        <dbReference type="ARBA" id="ARBA00022741"/>
    </source>
</evidence>
<dbReference type="PANTHER" id="PTHR45782:SF4">
    <property type="entry name" value="MITOCHONDRIAL RIBOSOME-ASSOCIATED GTPASE 1"/>
    <property type="match status" value="1"/>
</dbReference>
<dbReference type="VEuPathDB" id="ToxoDB:ETH_00001410"/>
<dbReference type="GO" id="GO:0003924">
    <property type="term" value="F:GTPase activity"/>
    <property type="evidence" value="ECO:0007669"/>
    <property type="project" value="TreeGrafter"/>
</dbReference>
<dbReference type="PANTHER" id="PTHR45782">
    <property type="entry name" value="MITOCHONDRIAL RIBOSOME-ASSOCIATED GTPASE 1"/>
    <property type="match status" value="1"/>
</dbReference>
<dbReference type="GO" id="GO:0005739">
    <property type="term" value="C:mitochondrion"/>
    <property type="evidence" value="ECO:0007669"/>
    <property type="project" value="TreeGrafter"/>
</dbReference>
<dbReference type="OrthoDB" id="269151at2759"/>
<keyword evidence="5" id="KW-1185">Reference proteome</keyword>
<dbReference type="InterPro" id="IPR027417">
    <property type="entry name" value="P-loop_NTPase"/>
</dbReference>
<feature type="domain" description="G" evidence="3">
    <location>
        <begin position="108"/>
        <end position="188"/>
    </location>
</feature>
<organism evidence="4 5">
    <name type="scientific">Eimeria tenella</name>
    <name type="common">Coccidian parasite</name>
    <dbReference type="NCBI Taxonomy" id="5802"/>
    <lineage>
        <taxon>Eukaryota</taxon>
        <taxon>Sar</taxon>
        <taxon>Alveolata</taxon>
        <taxon>Apicomplexa</taxon>
        <taxon>Conoidasida</taxon>
        <taxon>Coccidia</taxon>
        <taxon>Eucoccidiorida</taxon>
        <taxon>Eimeriorina</taxon>
        <taxon>Eimeriidae</taxon>
        <taxon>Eimeria</taxon>
    </lineage>
</organism>
<dbReference type="SUPFAM" id="SSF52540">
    <property type="entry name" value="P-loop containing nucleoside triphosphate hydrolases"/>
    <property type="match status" value="1"/>
</dbReference>
<evidence type="ECO:0000259" key="3">
    <source>
        <dbReference type="Pfam" id="PF01926"/>
    </source>
</evidence>
<protein>
    <submittedName>
        <fullName evidence="4">GTPase domain-containing protein, putative</fullName>
    </submittedName>
</protein>
<name>U6L2E8_EIMTE</name>
<dbReference type="AlphaFoldDB" id="U6L2E8"/>
<proteinExistence type="predicted"/>
<dbReference type="RefSeq" id="XP_013232670.1">
    <property type="nucleotide sequence ID" value="XM_013377216.1"/>
</dbReference>
<accession>U6L2E8</accession>
<dbReference type="Proteomes" id="UP000030747">
    <property type="component" value="Unassembled WGS sequence"/>
</dbReference>
<dbReference type="GeneID" id="25249497"/>
<dbReference type="OMA" id="GVLWPKF"/>
<dbReference type="Gene3D" id="1.10.1580.10">
    <property type="match status" value="1"/>
</dbReference>
<gene>
    <name evidence="4" type="ORF">ETH_00001410</name>
</gene>
<evidence type="ECO:0000313" key="5">
    <source>
        <dbReference type="Proteomes" id="UP000030747"/>
    </source>
</evidence>
<dbReference type="InterPro" id="IPR023179">
    <property type="entry name" value="GTP-bd_ortho_bundle_sf"/>
</dbReference>
<sequence length="325" mass="35588">MSRGVVELQKKAAEVDCLVEVRDARAPLTSSGCLEAIKPSKHLKRLIVLNKCDLVSSTDAKKAQELLQAAGLESVLVSAKQRKGLHKVTEWVLGTPEPKFSSIGRWLLLAGLPNTGKSSILNALKALAFSASFHGKPGNQLVQGVNKTTAKTGKLPGVTRDVNAFQLTNKPKVFCFDSPGILLPKNCDQGRSLILGVLGILPEHLIGEELAADYLLFQLNKNRQFGYVQVLGLNGPTNDIYEVSRHICQTLGRRQERFSLPPVDLSPGFVFFLNLFREGHLASLCLDTLPYAADVVLRRDVLGQQREPPDPWLLTDQEMPVPGLN</sequence>
<dbReference type="Gene3D" id="3.40.50.300">
    <property type="entry name" value="P-loop containing nucleotide triphosphate hydrolases"/>
    <property type="match status" value="1"/>
</dbReference>
<dbReference type="Pfam" id="PF01926">
    <property type="entry name" value="MMR_HSR1"/>
    <property type="match status" value="1"/>
</dbReference>
<keyword evidence="2" id="KW-0342">GTP-binding</keyword>
<keyword evidence="1" id="KW-0547">Nucleotide-binding</keyword>
<evidence type="ECO:0000256" key="2">
    <source>
        <dbReference type="ARBA" id="ARBA00023134"/>
    </source>
</evidence>
<reference evidence="4" key="2">
    <citation type="submission" date="2013-10" db="EMBL/GenBank/DDBJ databases">
        <authorList>
            <person name="Aslett M."/>
        </authorList>
    </citation>
    <scope>NUCLEOTIDE SEQUENCE [LARGE SCALE GENOMIC DNA]</scope>
    <source>
        <strain evidence="4">Houghton</strain>
    </source>
</reference>